<dbReference type="InterPro" id="IPR020904">
    <property type="entry name" value="Sc_DH/Rdtase_CS"/>
</dbReference>
<keyword evidence="2" id="KW-0560">Oxidoreductase</keyword>
<dbReference type="SUPFAM" id="SSF51735">
    <property type="entry name" value="NAD(P)-binding Rossmann-fold domains"/>
    <property type="match status" value="1"/>
</dbReference>
<evidence type="ECO:0000256" key="2">
    <source>
        <dbReference type="ARBA" id="ARBA00023002"/>
    </source>
</evidence>
<dbReference type="PANTHER" id="PTHR43180">
    <property type="entry name" value="3-OXOACYL-(ACYL-CARRIER-PROTEIN) REDUCTASE (AFU_ORTHOLOGUE AFUA_6G11210)"/>
    <property type="match status" value="1"/>
</dbReference>
<dbReference type="InterPro" id="IPR002347">
    <property type="entry name" value="SDR_fam"/>
</dbReference>
<dbReference type="Proteomes" id="UP000294664">
    <property type="component" value="Unassembled WGS sequence"/>
</dbReference>
<organism evidence="3 4">
    <name type="scientific">Aquabacter spiritensis</name>
    <dbReference type="NCBI Taxonomy" id="933073"/>
    <lineage>
        <taxon>Bacteria</taxon>
        <taxon>Pseudomonadati</taxon>
        <taxon>Pseudomonadota</taxon>
        <taxon>Alphaproteobacteria</taxon>
        <taxon>Hyphomicrobiales</taxon>
        <taxon>Xanthobacteraceae</taxon>
        <taxon>Aquabacter</taxon>
    </lineage>
</organism>
<dbReference type="FunFam" id="3.40.50.720:FF:000084">
    <property type="entry name" value="Short-chain dehydrogenase reductase"/>
    <property type="match status" value="1"/>
</dbReference>
<name>A0A4R3LLI9_9HYPH</name>
<reference evidence="3 4" key="1">
    <citation type="submission" date="2019-03" db="EMBL/GenBank/DDBJ databases">
        <title>Genomic Encyclopedia of Type Strains, Phase IV (KMG-IV): sequencing the most valuable type-strain genomes for metagenomic binning, comparative biology and taxonomic classification.</title>
        <authorList>
            <person name="Goeker M."/>
        </authorList>
    </citation>
    <scope>NUCLEOTIDE SEQUENCE [LARGE SCALE GENOMIC DNA]</scope>
    <source>
        <strain evidence="3 4">DSM 9035</strain>
    </source>
</reference>
<evidence type="ECO:0000256" key="1">
    <source>
        <dbReference type="ARBA" id="ARBA00006484"/>
    </source>
</evidence>
<dbReference type="PRINTS" id="PR00081">
    <property type="entry name" value="GDHRDH"/>
</dbReference>
<protein>
    <submittedName>
        <fullName evidence="3">NAD(P)-dependent dehydrogenase (Short-subunit alcohol dehydrogenase family)</fullName>
    </submittedName>
</protein>
<dbReference type="PANTHER" id="PTHR43180:SF66">
    <property type="entry name" value="SHORT-CHAIN DEHYDROGENASE_REDUCTASE FAMILY PROTEIN"/>
    <property type="match status" value="1"/>
</dbReference>
<evidence type="ECO:0000313" key="3">
    <source>
        <dbReference type="EMBL" id="TCT00446.1"/>
    </source>
</evidence>
<dbReference type="OrthoDB" id="9790146at2"/>
<dbReference type="Pfam" id="PF13561">
    <property type="entry name" value="adh_short_C2"/>
    <property type="match status" value="1"/>
</dbReference>
<gene>
    <name evidence="3" type="ORF">EDC64_1264</name>
</gene>
<accession>A0A4R3LLI9</accession>
<dbReference type="AlphaFoldDB" id="A0A4R3LLI9"/>
<evidence type="ECO:0000313" key="4">
    <source>
        <dbReference type="Proteomes" id="UP000294664"/>
    </source>
</evidence>
<dbReference type="EMBL" id="SMAI01000026">
    <property type="protein sequence ID" value="TCT00446.1"/>
    <property type="molecule type" value="Genomic_DNA"/>
</dbReference>
<dbReference type="PRINTS" id="PR00080">
    <property type="entry name" value="SDRFAMILY"/>
</dbReference>
<dbReference type="InterPro" id="IPR036291">
    <property type="entry name" value="NAD(P)-bd_dom_sf"/>
</dbReference>
<comment type="caution">
    <text evidence="3">The sequence shown here is derived from an EMBL/GenBank/DDBJ whole genome shotgun (WGS) entry which is preliminary data.</text>
</comment>
<dbReference type="Gene3D" id="3.40.50.720">
    <property type="entry name" value="NAD(P)-binding Rossmann-like Domain"/>
    <property type="match status" value="1"/>
</dbReference>
<keyword evidence="4" id="KW-1185">Reference proteome</keyword>
<dbReference type="PROSITE" id="PS00061">
    <property type="entry name" value="ADH_SHORT"/>
    <property type="match status" value="1"/>
</dbReference>
<proteinExistence type="inferred from homology"/>
<dbReference type="CDD" id="cd05233">
    <property type="entry name" value="SDR_c"/>
    <property type="match status" value="1"/>
</dbReference>
<sequence>MRLANKLTVITAAASGMGKAAVELFSKEGARVAAIDLNEEGLASLKAEMKEKGFDIITIAADLSTESGARDSLNAAVKALGGLDVLWAHAGIPGPAGIEQVDMAAFRKSLAVNVEAAVIGAGEAVGHMRKRGGGSIIFTSSVSGLVGSMWSPLYSAAKFAVVGLTKSLCQTYAPDNVRVNAICPGLTETPMAFEFTSRKGDPEEAARNKEMMVNSVPLKRLGRPEDMAQAALWLASDDSAYVTGVALPVDGGFTAK</sequence>
<comment type="similarity">
    <text evidence="1">Belongs to the short-chain dehydrogenases/reductases (SDR) family.</text>
</comment>
<dbReference type="RefSeq" id="WP_132036119.1">
    <property type="nucleotide sequence ID" value="NZ_SMAI01000026.1"/>
</dbReference>
<dbReference type="GO" id="GO:0016491">
    <property type="term" value="F:oxidoreductase activity"/>
    <property type="evidence" value="ECO:0007669"/>
    <property type="project" value="UniProtKB-KW"/>
</dbReference>